<dbReference type="GO" id="GO:0097190">
    <property type="term" value="P:apoptotic signaling pathway"/>
    <property type="evidence" value="ECO:0007669"/>
    <property type="project" value="TreeGrafter"/>
</dbReference>
<feature type="compositionally biased region" description="Basic and acidic residues" evidence="1">
    <location>
        <begin position="29"/>
        <end position="39"/>
    </location>
</feature>
<keyword evidence="2" id="KW-1185">Reference proteome</keyword>
<proteinExistence type="predicted"/>
<dbReference type="GO" id="GO:0070513">
    <property type="term" value="F:death domain binding"/>
    <property type="evidence" value="ECO:0007669"/>
    <property type="project" value="TreeGrafter"/>
</dbReference>
<feature type="compositionally biased region" description="Polar residues" evidence="1">
    <location>
        <begin position="43"/>
        <end position="55"/>
    </location>
</feature>
<gene>
    <name evidence="3" type="primary">LOC115633920</name>
</gene>
<reference evidence="3" key="1">
    <citation type="submission" date="2025-08" db="UniProtKB">
        <authorList>
            <consortium name="RefSeq"/>
        </authorList>
    </citation>
    <scope>IDENTIFICATION</scope>
    <source>
        <strain evidence="3">11010-0011.00</strain>
        <tissue evidence="3">Whole body</tissue>
    </source>
</reference>
<feature type="region of interest" description="Disordered" evidence="1">
    <location>
        <begin position="1"/>
        <end position="66"/>
    </location>
</feature>
<organism evidence="2 3">
    <name type="scientific">Drosophila lebanonensis</name>
    <name type="common">Fruit fly</name>
    <name type="synonym">Scaptodrosophila lebanonensis</name>
    <dbReference type="NCBI Taxonomy" id="7225"/>
    <lineage>
        <taxon>Eukaryota</taxon>
        <taxon>Metazoa</taxon>
        <taxon>Ecdysozoa</taxon>
        <taxon>Arthropoda</taxon>
        <taxon>Hexapoda</taxon>
        <taxon>Insecta</taxon>
        <taxon>Pterygota</taxon>
        <taxon>Neoptera</taxon>
        <taxon>Endopterygota</taxon>
        <taxon>Diptera</taxon>
        <taxon>Brachycera</taxon>
        <taxon>Muscomorpha</taxon>
        <taxon>Ephydroidea</taxon>
        <taxon>Drosophilidae</taxon>
        <taxon>Scaptodrosophila</taxon>
    </lineage>
</organism>
<dbReference type="RefSeq" id="XP_030387290.1">
    <property type="nucleotide sequence ID" value="XM_030531430.1"/>
</dbReference>
<accession>A0A6J2UGR9</accession>
<dbReference type="Proteomes" id="UP000504634">
    <property type="component" value="Unplaced"/>
</dbReference>
<dbReference type="AlphaFoldDB" id="A0A6J2UGR9"/>
<evidence type="ECO:0000313" key="3">
    <source>
        <dbReference type="RefSeq" id="XP_030387290.1"/>
    </source>
</evidence>
<dbReference type="GO" id="GO:0010507">
    <property type="term" value="P:negative regulation of autophagy"/>
    <property type="evidence" value="ECO:0007669"/>
    <property type="project" value="TreeGrafter"/>
</dbReference>
<sequence>MADEQPNLVAGHPPALKAGGMRIVQHKAPTSERPAKDAEDCTGLTQPISVNSGSVSGAPIKGNTDFTPASVQVAHLPKPPVAVAQKPQNHIQQPRK</sequence>
<dbReference type="GO" id="GO:0034198">
    <property type="term" value="P:cellular response to amino acid starvation"/>
    <property type="evidence" value="ECO:0007669"/>
    <property type="project" value="TreeGrafter"/>
</dbReference>
<dbReference type="Pfam" id="PF15228">
    <property type="entry name" value="DAP"/>
    <property type="match status" value="1"/>
</dbReference>
<dbReference type="PANTHER" id="PTHR13177:SF4">
    <property type="entry name" value="GEO09647P1"/>
    <property type="match status" value="1"/>
</dbReference>
<dbReference type="OrthoDB" id="5973225at2759"/>
<protein>
    <submittedName>
        <fullName evidence="3">Death-associated protein 1</fullName>
    </submittedName>
</protein>
<evidence type="ECO:0000256" key="1">
    <source>
        <dbReference type="SAM" id="MobiDB-lite"/>
    </source>
</evidence>
<name>A0A6J2UGR9_DROLE</name>
<evidence type="ECO:0000313" key="2">
    <source>
        <dbReference type="Proteomes" id="UP000504634"/>
    </source>
</evidence>
<dbReference type="InterPro" id="IPR024130">
    <property type="entry name" value="DAP1/DAPL1"/>
</dbReference>
<dbReference type="PANTHER" id="PTHR13177">
    <property type="entry name" value="DEATH-ASSOCIATED PROTEIN 1"/>
    <property type="match status" value="1"/>
</dbReference>
<dbReference type="GeneID" id="115633920"/>